<evidence type="ECO:0000256" key="1">
    <source>
        <dbReference type="SAM" id="MobiDB-lite"/>
    </source>
</evidence>
<protein>
    <submittedName>
        <fullName evidence="2">Uncharacterized protein</fullName>
    </submittedName>
</protein>
<name>A0A3B3QNC2_9TELE</name>
<dbReference type="Ensembl" id="ENSPKIT00000031390.1">
    <property type="protein sequence ID" value="ENSPKIP00000007339.1"/>
    <property type="gene ID" value="ENSPKIG00000023273.1"/>
</dbReference>
<evidence type="ECO:0000313" key="3">
    <source>
        <dbReference type="Proteomes" id="UP000261540"/>
    </source>
</evidence>
<evidence type="ECO:0000313" key="2">
    <source>
        <dbReference type="Ensembl" id="ENSPKIP00000007339.1"/>
    </source>
</evidence>
<proteinExistence type="predicted"/>
<keyword evidence="3" id="KW-1185">Reference proteome</keyword>
<sequence>MDDSAVCARFPPPRRRAGAAGRSVLQGAAGTQAAGRAAALPGTQTNQLLRKVGKELKRHSARRRLQAVAARCYFGRGRQMIGALCPAFSADPIMAPQKDVVKIAIQMPGAYPQLIELDQKKPLSAVIKEVCDG</sequence>
<dbReference type="STRING" id="1676925.ENSPKIP00000007339"/>
<dbReference type="AlphaFoldDB" id="A0A3B3QNC2"/>
<dbReference type="Proteomes" id="UP000261540">
    <property type="component" value="Unplaced"/>
</dbReference>
<organism evidence="2 3">
    <name type="scientific">Paramormyrops kingsleyae</name>
    <dbReference type="NCBI Taxonomy" id="1676925"/>
    <lineage>
        <taxon>Eukaryota</taxon>
        <taxon>Metazoa</taxon>
        <taxon>Chordata</taxon>
        <taxon>Craniata</taxon>
        <taxon>Vertebrata</taxon>
        <taxon>Euteleostomi</taxon>
        <taxon>Actinopterygii</taxon>
        <taxon>Neopterygii</taxon>
        <taxon>Teleostei</taxon>
        <taxon>Osteoglossocephala</taxon>
        <taxon>Osteoglossomorpha</taxon>
        <taxon>Osteoglossiformes</taxon>
        <taxon>Mormyridae</taxon>
        <taxon>Paramormyrops</taxon>
    </lineage>
</organism>
<reference evidence="2" key="2">
    <citation type="submission" date="2025-09" db="UniProtKB">
        <authorList>
            <consortium name="Ensembl"/>
        </authorList>
    </citation>
    <scope>IDENTIFICATION</scope>
</reference>
<feature type="region of interest" description="Disordered" evidence="1">
    <location>
        <begin position="1"/>
        <end position="24"/>
    </location>
</feature>
<dbReference type="GeneTree" id="ENSGT00960000191105"/>
<accession>A0A3B3QNC2</accession>
<reference evidence="2" key="1">
    <citation type="submission" date="2025-08" db="UniProtKB">
        <authorList>
            <consortium name="Ensembl"/>
        </authorList>
    </citation>
    <scope>IDENTIFICATION</scope>
</reference>